<keyword evidence="5" id="KW-0175">Coiled coil</keyword>
<dbReference type="PANTHER" id="PTHR14649">
    <property type="entry name" value="ZINC FINGER C2HC DOMAIN-CONTAINING PROTEIN 1C"/>
    <property type="match status" value="1"/>
</dbReference>
<evidence type="ECO:0000256" key="7">
    <source>
        <dbReference type="SAM" id="MobiDB-lite"/>
    </source>
</evidence>
<keyword evidence="2" id="KW-0479">Metal-binding</keyword>
<comment type="similarity">
    <text evidence="1">Belongs to the ZC2HC1 family.</text>
</comment>
<evidence type="ECO:0000256" key="6">
    <source>
        <dbReference type="PROSITE-ProRule" id="PRU01371"/>
    </source>
</evidence>
<dbReference type="InterPro" id="IPR026104">
    <property type="entry name" value="ZNF_C2HC_dom_1C"/>
</dbReference>
<organism evidence="9 10">
    <name type="scientific">Ciona intestinalis</name>
    <name type="common">Transparent sea squirt</name>
    <name type="synonym">Ascidia intestinalis</name>
    <dbReference type="NCBI Taxonomy" id="7719"/>
    <lineage>
        <taxon>Eukaryota</taxon>
        <taxon>Metazoa</taxon>
        <taxon>Chordata</taxon>
        <taxon>Tunicata</taxon>
        <taxon>Ascidiacea</taxon>
        <taxon>Phlebobranchia</taxon>
        <taxon>Cionidae</taxon>
        <taxon>Ciona</taxon>
    </lineage>
</organism>
<dbReference type="AlphaFoldDB" id="H2XLY3"/>
<dbReference type="InterPro" id="IPR049899">
    <property type="entry name" value="Znf_C2HC_C3H"/>
</dbReference>
<feature type="compositionally biased region" description="Polar residues" evidence="7">
    <location>
        <begin position="12"/>
        <end position="42"/>
    </location>
</feature>
<evidence type="ECO:0000313" key="9">
    <source>
        <dbReference type="Ensembl" id="ENSCINP00000030665.1"/>
    </source>
</evidence>
<name>H2XLY3_CIOIN</name>
<dbReference type="PANTHER" id="PTHR14649:SF1">
    <property type="entry name" value="ZINC FINGER C2HC DOMAIN-CONTAINING PROTEIN 1C"/>
    <property type="match status" value="1"/>
</dbReference>
<dbReference type="Pfam" id="PF13913">
    <property type="entry name" value="zf-C2HC_2"/>
    <property type="match status" value="2"/>
</dbReference>
<evidence type="ECO:0000256" key="2">
    <source>
        <dbReference type="ARBA" id="ARBA00022723"/>
    </source>
</evidence>
<accession>H2XLY3</accession>
<keyword evidence="3 6" id="KW-0863">Zinc-finger</keyword>
<evidence type="ECO:0000256" key="4">
    <source>
        <dbReference type="ARBA" id="ARBA00022833"/>
    </source>
</evidence>
<feature type="region of interest" description="Disordered" evidence="7">
    <location>
        <begin position="1"/>
        <end position="42"/>
    </location>
</feature>
<dbReference type="PROSITE" id="PS52027">
    <property type="entry name" value="ZF_C2HC_C3H"/>
    <property type="match status" value="2"/>
</dbReference>
<dbReference type="GeneTree" id="ENSGT00940000173953"/>
<dbReference type="EMBL" id="EAAA01000758">
    <property type="status" value="NOT_ANNOTATED_CDS"/>
    <property type="molecule type" value="Genomic_DNA"/>
</dbReference>
<feature type="domain" description="C2HC/C3H-type" evidence="8">
    <location>
        <begin position="185"/>
        <end position="214"/>
    </location>
</feature>
<feature type="domain" description="C2HC/C3H-type" evidence="8">
    <location>
        <begin position="79"/>
        <end position="108"/>
    </location>
</feature>
<reference evidence="9" key="4">
    <citation type="submission" date="2025-09" db="UniProtKB">
        <authorList>
            <consortium name="Ensembl"/>
        </authorList>
    </citation>
    <scope>IDENTIFICATION</scope>
</reference>
<evidence type="ECO:0000256" key="3">
    <source>
        <dbReference type="ARBA" id="ARBA00022771"/>
    </source>
</evidence>
<evidence type="ECO:0000256" key="1">
    <source>
        <dbReference type="ARBA" id="ARBA00010843"/>
    </source>
</evidence>
<evidence type="ECO:0000256" key="5">
    <source>
        <dbReference type="ARBA" id="ARBA00023054"/>
    </source>
</evidence>
<dbReference type="HOGENOM" id="CLU_098467_0_0_1"/>
<dbReference type="InParanoid" id="H2XLY3"/>
<keyword evidence="10" id="KW-1185">Reference proteome</keyword>
<feature type="region of interest" description="Disordered" evidence="7">
    <location>
        <begin position="203"/>
        <end position="226"/>
    </location>
</feature>
<reference evidence="9" key="3">
    <citation type="submission" date="2025-08" db="UniProtKB">
        <authorList>
            <consortium name="Ensembl"/>
        </authorList>
    </citation>
    <scope>IDENTIFICATION</scope>
</reference>
<evidence type="ECO:0000313" key="10">
    <source>
        <dbReference type="Proteomes" id="UP000008144"/>
    </source>
</evidence>
<reference evidence="10" key="1">
    <citation type="journal article" date="2002" name="Science">
        <title>The draft genome of Ciona intestinalis: insights into chordate and vertebrate origins.</title>
        <authorList>
            <person name="Dehal P."/>
            <person name="Satou Y."/>
            <person name="Campbell R.K."/>
            <person name="Chapman J."/>
            <person name="Degnan B."/>
            <person name="De Tomaso A."/>
            <person name="Davidson B."/>
            <person name="Di Gregorio A."/>
            <person name="Gelpke M."/>
            <person name="Goodstein D.M."/>
            <person name="Harafuji N."/>
            <person name="Hastings K.E."/>
            <person name="Ho I."/>
            <person name="Hotta K."/>
            <person name="Huang W."/>
            <person name="Kawashima T."/>
            <person name="Lemaire P."/>
            <person name="Martinez D."/>
            <person name="Meinertzhagen I.A."/>
            <person name="Necula S."/>
            <person name="Nonaka M."/>
            <person name="Putnam N."/>
            <person name="Rash S."/>
            <person name="Saiga H."/>
            <person name="Satake M."/>
            <person name="Terry A."/>
            <person name="Yamada L."/>
            <person name="Wang H.G."/>
            <person name="Awazu S."/>
            <person name="Azumi K."/>
            <person name="Boore J."/>
            <person name="Branno M."/>
            <person name="Chin-Bow S."/>
            <person name="DeSantis R."/>
            <person name="Doyle S."/>
            <person name="Francino P."/>
            <person name="Keys D.N."/>
            <person name="Haga S."/>
            <person name="Hayashi H."/>
            <person name="Hino K."/>
            <person name="Imai K.S."/>
            <person name="Inaba K."/>
            <person name="Kano S."/>
            <person name="Kobayashi K."/>
            <person name="Kobayashi M."/>
            <person name="Lee B.I."/>
            <person name="Makabe K.W."/>
            <person name="Manohar C."/>
            <person name="Matassi G."/>
            <person name="Medina M."/>
            <person name="Mochizuki Y."/>
            <person name="Mount S."/>
            <person name="Morishita T."/>
            <person name="Miura S."/>
            <person name="Nakayama A."/>
            <person name="Nishizaka S."/>
            <person name="Nomoto H."/>
            <person name="Ohta F."/>
            <person name="Oishi K."/>
            <person name="Rigoutsos I."/>
            <person name="Sano M."/>
            <person name="Sasaki A."/>
            <person name="Sasakura Y."/>
            <person name="Shoguchi E."/>
            <person name="Shin-i T."/>
            <person name="Spagnuolo A."/>
            <person name="Stainier D."/>
            <person name="Suzuki M.M."/>
            <person name="Tassy O."/>
            <person name="Takatori N."/>
            <person name="Tokuoka M."/>
            <person name="Yagi K."/>
            <person name="Yoshizaki F."/>
            <person name="Wada S."/>
            <person name="Zhang C."/>
            <person name="Hyatt P.D."/>
            <person name="Larimer F."/>
            <person name="Detter C."/>
            <person name="Doggett N."/>
            <person name="Glavina T."/>
            <person name="Hawkins T."/>
            <person name="Richardson P."/>
            <person name="Lucas S."/>
            <person name="Kohara Y."/>
            <person name="Levine M."/>
            <person name="Satoh N."/>
            <person name="Rokhsar D.S."/>
        </authorList>
    </citation>
    <scope>NUCLEOTIDE SEQUENCE [LARGE SCALE GENOMIC DNA]</scope>
</reference>
<reference evidence="9" key="2">
    <citation type="journal article" date="2008" name="Genome Biol.">
        <title>Improved genome assembly and evidence-based global gene model set for the chordate Ciona intestinalis: new insight into intron and operon populations.</title>
        <authorList>
            <person name="Satou Y."/>
            <person name="Mineta K."/>
            <person name="Ogasawara M."/>
            <person name="Sasakura Y."/>
            <person name="Shoguchi E."/>
            <person name="Ueno K."/>
            <person name="Yamada L."/>
            <person name="Matsumoto J."/>
            <person name="Wasserscheid J."/>
            <person name="Dewar K."/>
            <person name="Wiley G.B."/>
            <person name="Macmil S.L."/>
            <person name="Roe B.A."/>
            <person name="Zeller R.W."/>
            <person name="Hastings K.E."/>
            <person name="Lemaire P."/>
            <person name="Lindquist E."/>
            <person name="Endo T."/>
            <person name="Hotta K."/>
            <person name="Inaba K."/>
        </authorList>
    </citation>
    <scope>NUCLEOTIDE SEQUENCE [LARGE SCALE GENOMIC DNA]</scope>
    <source>
        <strain evidence="9">wild type</strain>
    </source>
</reference>
<evidence type="ECO:0000259" key="8">
    <source>
        <dbReference type="PROSITE" id="PS52027"/>
    </source>
</evidence>
<proteinExistence type="inferred from homology"/>
<dbReference type="GO" id="GO:0008270">
    <property type="term" value="F:zinc ion binding"/>
    <property type="evidence" value="ECO:0007669"/>
    <property type="project" value="UniProtKB-KW"/>
</dbReference>
<sequence>MSGFTKPVLVRHNSNTSTPDRYFQNSRTNSRTSTHYSASPSEQNIRIAQQGLRSNVNEIKQQRNLEQQMPLEYAQHEVVLVPCNICGRKFNLDRLPKHKDACAKTSNKKRKVFDMATARKKGTELENFKVVKQVRTKEIKMKNNWKLKHQDFIQTVRHAKTLSKYEAMGGNIADLPPPPPSVNPDYIQCKYCERRFAPQAAERHIPKCKDMKSRPAPLKRKTGGRK</sequence>
<protein>
    <recommendedName>
        <fullName evidence="8">C2HC/C3H-type domain-containing protein</fullName>
    </recommendedName>
</protein>
<dbReference type="Proteomes" id="UP000008144">
    <property type="component" value="Chromosome 11"/>
</dbReference>
<dbReference type="Gene3D" id="3.30.160.60">
    <property type="entry name" value="Classic Zinc Finger"/>
    <property type="match status" value="2"/>
</dbReference>
<feature type="compositionally biased region" description="Basic and acidic residues" evidence="7">
    <location>
        <begin position="203"/>
        <end position="213"/>
    </location>
</feature>
<keyword evidence="4" id="KW-0862">Zinc</keyword>
<dbReference type="Ensembl" id="ENSCINT00000036700.1">
    <property type="protein sequence ID" value="ENSCINP00000030665.1"/>
    <property type="gene ID" value="ENSCING00000023127.1"/>
</dbReference>
<feature type="compositionally biased region" description="Basic residues" evidence="7">
    <location>
        <begin position="217"/>
        <end position="226"/>
    </location>
</feature>